<dbReference type="InterPro" id="IPR037923">
    <property type="entry name" value="HTH-like"/>
</dbReference>
<comment type="caution">
    <text evidence="5">The sequence shown here is derived from an EMBL/GenBank/DDBJ whole genome shotgun (WGS) entry which is preliminary data.</text>
</comment>
<dbReference type="Pfam" id="PF12833">
    <property type="entry name" value="HTH_18"/>
    <property type="match status" value="1"/>
</dbReference>
<dbReference type="SMART" id="SM00342">
    <property type="entry name" value="HTH_ARAC"/>
    <property type="match status" value="1"/>
</dbReference>
<keyword evidence="1" id="KW-0805">Transcription regulation</keyword>
<name>A0A2N5P084_MEDGN</name>
<dbReference type="SUPFAM" id="SSF51215">
    <property type="entry name" value="Regulatory protein AraC"/>
    <property type="match status" value="1"/>
</dbReference>
<feature type="domain" description="HTH araC/xylS-type" evidence="4">
    <location>
        <begin position="301"/>
        <end position="398"/>
    </location>
</feature>
<dbReference type="InterPro" id="IPR020449">
    <property type="entry name" value="Tscrpt_reg_AraC-type_HTH"/>
</dbReference>
<dbReference type="InterPro" id="IPR018060">
    <property type="entry name" value="HTH_AraC"/>
</dbReference>
<dbReference type="Proteomes" id="UP000234891">
    <property type="component" value="Unassembled WGS sequence"/>
</dbReference>
<gene>
    <name evidence="5" type="ORF">CDL26_15985</name>
</gene>
<keyword evidence="3" id="KW-0804">Transcription</keyword>
<keyword evidence="2" id="KW-0238">DNA-binding</keyword>
<dbReference type="PANTHER" id="PTHR43280">
    <property type="entry name" value="ARAC-FAMILY TRANSCRIPTIONAL REGULATOR"/>
    <property type="match status" value="1"/>
</dbReference>
<dbReference type="SUPFAM" id="SSF46689">
    <property type="entry name" value="Homeodomain-like"/>
    <property type="match status" value="1"/>
</dbReference>
<evidence type="ECO:0000256" key="2">
    <source>
        <dbReference type="ARBA" id="ARBA00023125"/>
    </source>
</evidence>
<dbReference type="InterPro" id="IPR014710">
    <property type="entry name" value="RmlC-like_jellyroll"/>
</dbReference>
<dbReference type="GO" id="GO:0003700">
    <property type="term" value="F:DNA-binding transcription factor activity"/>
    <property type="evidence" value="ECO:0007669"/>
    <property type="project" value="InterPro"/>
</dbReference>
<proteinExistence type="predicted"/>
<dbReference type="EMBL" id="NIHS01000055">
    <property type="protein sequence ID" value="PLT68567.1"/>
    <property type="molecule type" value="Genomic_DNA"/>
</dbReference>
<evidence type="ECO:0000256" key="3">
    <source>
        <dbReference type="ARBA" id="ARBA00023163"/>
    </source>
</evidence>
<sequence length="400" mass="46627">MLQMFVLALSLYNTWNRGVFLLCKITNLLIYSFHVIMQLSHLKIISLWSQIMKVTKENFRDFISAYEEDELFYRDVYLHETQHPETFSEYLETLDRDYIIQHKIYVPAIHNNEWFPYMEENDIFTNIPGNILLSKHYRYTPVFTHQHEFFEILCVYDGTADTTIQGIQHVLKAGDIGIIPPNTKHSIGIFDDSVALNIIVRASTFQSTFFQTFAADSALSSFFSHVLYRKTEGNYLIFHTGEDADIRSLIEDLYIEYLGHQKYYSSFLNSILMMLWARLLRYHEHDMESILTKEYGGASITEILNYLNKNYHDTTLHEAAGHFGYSTSHFSTLIKSGTGRTFLQIIKDIKLSQACRALRETTLSTPAICELVGYESPEHFMRTFKKVYGMTPGEFRKQNG</sequence>
<dbReference type="AlphaFoldDB" id="A0A2N5P084"/>
<dbReference type="Pfam" id="PF02311">
    <property type="entry name" value="AraC_binding"/>
    <property type="match status" value="1"/>
</dbReference>
<organism evidence="5 6">
    <name type="scientific">Mediterraneibacter gnavus</name>
    <name type="common">Ruminococcus gnavus</name>
    <dbReference type="NCBI Taxonomy" id="33038"/>
    <lineage>
        <taxon>Bacteria</taxon>
        <taxon>Bacillati</taxon>
        <taxon>Bacillota</taxon>
        <taxon>Clostridia</taxon>
        <taxon>Lachnospirales</taxon>
        <taxon>Lachnospiraceae</taxon>
        <taxon>Mediterraneibacter</taxon>
    </lineage>
</organism>
<protein>
    <recommendedName>
        <fullName evidence="4">HTH araC/xylS-type domain-containing protein</fullName>
    </recommendedName>
</protein>
<dbReference type="Gene3D" id="1.10.10.60">
    <property type="entry name" value="Homeodomain-like"/>
    <property type="match status" value="2"/>
</dbReference>
<dbReference type="InterPro" id="IPR009057">
    <property type="entry name" value="Homeodomain-like_sf"/>
</dbReference>
<dbReference type="PROSITE" id="PS01124">
    <property type="entry name" value="HTH_ARAC_FAMILY_2"/>
    <property type="match status" value="1"/>
</dbReference>
<accession>A0A2N5P084</accession>
<evidence type="ECO:0000259" key="4">
    <source>
        <dbReference type="PROSITE" id="PS01124"/>
    </source>
</evidence>
<evidence type="ECO:0000256" key="1">
    <source>
        <dbReference type="ARBA" id="ARBA00023015"/>
    </source>
</evidence>
<evidence type="ECO:0000313" key="5">
    <source>
        <dbReference type="EMBL" id="PLT68567.1"/>
    </source>
</evidence>
<dbReference type="GO" id="GO:0043565">
    <property type="term" value="F:sequence-specific DNA binding"/>
    <property type="evidence" value="ECO:0007669"/>
    <property type="project" value="InterPro"/>
</dbReference>
<dbReference type="PANTHER" id="PTHR43280:SF2">
    <property type="entry name" value="HTH-TYPE TRANSCRIPTIONAL REGULATOR EXSA"/>
    <property type="match status" value="1"/>
</dbReference>
<evidence type="ECO:0000313" key="6">
    <source>
        <dbReference type="Proteomes" id="UP000234891"/>
    </source>
</evidence>
<dbReference type="PRINTS" id="PR00032">
    <property type="entry name" value="HTHARAC"/>
</dbReference>
<reference evidence="5 6" key="1">
    <citation type="journal article" date="2017" name="Genome Med.">
        <title>A novel Ruminococcus gnavus clade enriched in inflammatory bowel disease patients.</title>
        <authorList>
            <person name="Hall A.B."/>
            <person name="Yassour M."/>
            <person name="Sauk J."/>
            <person name="Garner A."/>
            <person name="Jiang X."/>
            <person name="Arthur T."/>
            <person name="Lagoudas G.K."/>
            <person name="Vatanen T."/>
            <person name="Fornelos N."/>
            <person name="Wilson R."/>
            <person name="Bertha M."/>
            <person name="Cohen M."/>
            <person name="Garber J."/>
            <person name="Khalili H."/>
            <person name="Gevers D."/>
            <person name="Ananthakrishnan A.N."/>
            <person name="Kugathasan S."/>
            <person name="Lander E.S."/>
            <person name="Blainey P."/>
            <person name="Vlamakis H."/>
            <person name="Xavier R.J."/>
            <person name="Huttenhower C."/>
        </authorList>
    </citation>
    <scope>NUCLEOTIDE SEQUENCE [LARGE SCALE GENOMIC DNA]</scope>
    <source>
        <strain evidence="5 6">RJX1124</strain>
    </source>
</reference>
<dbReference type="Gene3D" id="2.60.120.10">
    <property type="entry name" value="Jelly Rolls"/>
    <property type="match status" value="1"/>
</dbReference>
<dbReference type="InterPro" id="IPR003313">
    <property type="entry name" value="AraC-bd"/>
</dbReference>